<dbReference type="Gene3D" id="3.40.190.10">
    <property type="entry name" value="Periplasmic binding protein-like II"/>
    <property type="match status" value="2"/>
</dbReference>
<dbReference type="RefSeq" id="WP_130840801.1">
    <property type="nucleotide sequence ID" value="NZ_SIJL01000003.1"/>
</dbReference>
<evidence type="ECO:0000256" key="1">
    <source>
        <dbReference type="SAM" id="SignalP"/>
    </source>
</evidence>
<gene>
    <name evidence="2" type="ORF">ETP66_03915</name>
</gene>
<dbReference type="Pfam" id="PF13416">
    <property type="entry name" value="SBP_bac_8"/>
    <property type="match status" value="1"/>
</dbReference>
<keyword evidence="3" id="KW-1185">Reference proteome</keyword>
<dbReference type="EMBL" id="SIJL01000003">
    <property type="protein sequence ID" value="TBH21269.1"/>
    <property type="molecule type" value="Genomic_DNA"/>
</dbReference>
<evidence type="ECO:0000313" key="3">
    <source>
        <dbReference type="Proteomes" id="UP000292858"/>
    </source>
</evidence>
<dbReference type="InterPro" id="IPR006059">
    <property type="entry name" value="SBP"/>
</dbReference>
<comment type="caution">
    <text evidence="2">The sequence shown here is derived from an EMBL/GenBank/DDBJ whole genome shotgun (WGS) entry which is preliminary data.</text>
</comment>
<sequence length="405" mass="44307">MRALLSLAVAGARSLALLAFLPLAQAQVAIPFWHTAGPPGNAVLEEAIRSFNGSQRAYRIEARYVGDYREAGVKLLAALRAGGAPVLFHGELSFLPRLAQEGAALSLDPYLQGVPPDLYPEMLRTIQVRGQTFGLPLGLSVPALYYNRDAFRARGLRPPRTWPELEEAAGRLTGRTTKGLVLATDIWTFNALVMSLGGSLVRDGLPAFTSKEAVEALEMLHRMVQRGHAQARNLAEAPFAVADFLRTKALMGVGPTTALPVVLAQTSLPFQVGMAPLPRREGGAVPLSGAALAVLRGASPEQARGAVAFWLHFLEPKRQAEWVRATWYLPLRKEAERELGDFLLDPERRGVFAQAQAGRPWSQDPEMVLWYGFLEEALERSLKGGMRPQQALEEAQRKALAVERR</sequence>
<dbReference type="PANTHER" id="PTHR43649">
    <property type="entry name" value="ARABINOSE-BINDING PROTEIN-RELATED"/>
    <property type="match status" value="1"/>
</dbReference>
<keyword evidence="1" id="KW-0732">Signal</keyword>
<dbReference type="CDD" id="cd14748">
    <property type="entry name" value="PBP2_UgpB"/>
    <property type="match status" value="1"/>
</dbReference>
<protein>
    <submittedName>
        <fullName evidence="2">ABC transporter substrate-binding protein</fullName>
    </submittedName>
</protein>
<accession>A0A4Q9B5H4</accession>
<evidence type="ECO:0000313" key="2">
    <source>
        <dbReference type="EMBL" id="TBH21269.1"/>
    </source>
</evidence>
<proteinExistence type="predicted"/>
<feature type="chain" id="PRO_5020181645" evidence="1">
    <location>
        <begin position="27"/>
        <end position="405"/>
    </location>
</feature>
<feature type="signal peptide" evidence="1">
    <location>
        <begin position="1"/>
        <end position="26"/>
    </location>
</feature>
<dbReference type="PANTHER" id="PTHR43649:SF12">
    <property type="entry name" value="DIACETYLCHITOBIOSE BINDING PROTEIN DASA"/>
    <property type="match status" value="1"/>
</dbReference>
<dbReference type="AlphaFoldDB" id="A0A4Q9B5H4"/>
<organism evidence="2 3">
    <name type="scientific">Thermus thermamylovorans</name>
    <dbReference type="NCBI Taxonomy" id="2509362"/>
    <lineage>
        <taxon>Bacteria</taxon>
        <taxon>Thermotogati</taxon>
        <taxon>Deinococcota</taxon>
        <taxon>Deinococci</taxon>
        <taxon>Thermales</taxon>
        <taxon>Thermaceae</taxon>
        <taxon>Thermus</taxon>
    </lineage>
</organism>
<dbReference type="SUPFAM" id="SSF53850">
    <property type="entry name" value="Periplasmic binding protein-like II"/>
    <property type="match status" value="1"/>
</dbReference>
<dbReference type="Proteomes" id="UP000292858">
    <property type="component" value="Unassembled WGS sequence"/>
</dbReference>
<dbReference type="InterPro" id="IPR050490">
    <property type="entry name" value="Bact_solute-bd_prot1"/>
</dbReference>
<reference evidence="2 3" key="1">
    <citation type="submission" date="2019-02" db="EMBL/GenBank/DDBJ databases">
        <title>Thermus sp. a novel from hot spring.</title>
        <authorList>
            <person name="Zhao Z."/>
        </authorList>
    </citation>
    <scope>NUCLEOTIDE SEQUENCE [LARGE SCALE GENOMIC DNA]</scope>
    <source>
        <strain evidence="2 3">CFH 72773T</strain>
    </source>
</reference>
<name>A0A4Q9B5H4_9DEIN</name>
<dbReference type="OrthoDB" id="29360at2"/>